<feature type="compositionally biased region" description="Basic and acidic residues" evidence="1">
    <location>
        <begin position="57"/>
        <end position="67"/>
    </location>
</feature>
<comment type="caution">
    <text evidence="2">The sequence shown here is derived from an EMBL/GenBank/DDBJ whole genome shotgun (WGS) entry which is preliminary data.</text>
</comment>
<feature type="region of interest" description="Disordered" evidence="1">
    <location>
        <begin position="43"/>
        <end position="80"/>
    </location>
</feature>
<evidence type="ECO:0000256" key="1">
    <source>
        <dbReference type="SAM" id="MobiDB-lite"/>
    </source>
</evidence>
<reference evidence="2" key="1">
    <citation type="submission" date="2015-08" db="EMBL/GenBank/DDBJ databases">
        <title>Draft genome sequence of Komagataeibacter europaeus CECT 8546 a cellulose producer strain from vinegar produced by the traditional method.</title>
        <authorList>
            <person name="Poehlein A."/>
            <person name="Valera M.J."/>
            <person name="Haack F.S."/>
            <person name="Mas A."/>
            <person name="Daniel R."/>
            <person name="Streit W.R."/>
            <person name="Mateo E."/>
        </authorList>
    </citation>
    <scope>NUCLEOTIDE SEQUENCE [LARGE SCALE GENOMIC DNA]</scope>
    <source>
        <strain evidence="2">CECT 8546</strain>
    </source>
</reference>
<dbReference type="RefSeq" id="WP_152927815.1">
    <property type="nucleotide sequence ID" value="NZ_LHUQ01000065.1"/>
</dbReference>
<dbReference type="AlphaFoldDB" id="A0A0M0ECV3"/>
<gene>
    <name evidence="2" type="ORF">KOEU_37090</name>
</gene>
<accession>A0A0M0ECV3</accession>
<feature type="compositionally biased region" description="Polar residues" evidence="1">
    <location>
        <begin position="68"/>
        <end position="80"/>
    </location>
</feature>
<organism evidence="2 3">
    <name type="scientific">Komagataeibacter europaeus</name>
    <name type="common">Gluconacetobacter europaeus</name>
    <dbReference type="NCBI Taxonomy" id="33995"/>
    <lineage>
        <taxon>Bacteria</taxon>
        <taxon>Pseudomonadati</taxon>
        <taxon>Pseudomonadota</taxon>
        <taxon>Alphaproteobacteria</taxon>
        <taxon>Acetobacterales</taxon>
        <taxon>Acetobacteraceae</taxon>
        <taxon>Komagataeibacter</taxon>
    </lineage>
</organism>
<keyword evidence="3" id="KW-1185">Reference proteome</keyword>
<evidence type="ECO:0000313" key="3">
    <source>
        <dbReference type="Proteomes" id="UP000037566"/>
    </source>
</evidence>
<dbReference type="Proteomes" id="UP000037566">
    <property type="component" value="Unassembled WGS sequence"/>
</dbReference>
<evidence type="ECO:0000313" key="2">
    <source>
        <dbReference type="EMBL" id="KON62791.1"/>
    </source>
</evidence>
<dbReference type="EMBL" id="LHUQ01000065">
    <property type="protein sequence ID" value="KON62791.1"/>
    <property type="molecule type" value="Genomic_DNA"/>
</dbReference>
<dbReference type="PATRIC" id="fig|33995.3.peg.4106"/>
<name>A0A0M0ECV3_KOMEU</name>
<proteinExistence type="predicted"/>
<sequence length="80" mass="8991">MSFSLNEPMVIGGRHYVDNGVDFGPLYLHQLRGGFGPKPAVKRVQCATPSAGQRTKTRFEREMDRARQSVNTNRQRGVKS</sequence>
<protein>
    <submittedName>
        <fullName evidence="2">Uncharacterized protein</fullName>
    </submittedName>
</protein>
<dbReference type="STRING" id="33995.KOEU_37090"/>